<feature type="domain" description="DUF6532" evidence="2">
    <location>
        <begin position="365"/>
        <end position="579"/>
    </location>
</feature>
<dbReference type="Pfam" id="PF20149">
    <property type="entry name" value="DUF6532"/>
    <property type="match status" value="1"/>
</dbReference>
<proteinExistence type="predicted"/>
<evidence type="ECO:0000259" key="2">
    <source>
        <dbReference type="Pfam" id="PF20149"/>
    </source>
</evidence>
<gene>
    <name evidence="3" type="ORF">D9615_006806</name>
</gene>
<sequence length="646" mass="72620">MPPEPIHRTSVRYSPLELEQLALFASNQPQHLGRGRREAKENERLQYHRNQLVKNAATAAKSLATKQRRTAETNAAGSGRLSQPAPTPTIQPRPVPPVIQTPPGPAQRYPDTTARILTPISGPLRQRQQGFSLQPFEASTTQTSQVLHHLPSAPALPYRSPTQENQLDQPAEFSMAWNSRSESQIHDLDHQGNSILSELYSNKPGYTSLVQPDSGDFDIGQSEGLPHTETSFGHDFDVRRLISFNNSQTPEEDNESVQEVDEPWTVPHARDQPEEEPTDDLAQPALNVNIRHVDTLRRFSKKRTDASRTIFTQCPDANTLAGDVVDLSSGEEDATPVNHAAKKKKRPSRSIAHFDTPVQDIINVAAEFLRCEIALVQPFPQISDESTKSLDSLDASYRMAFDAWENACKKLTTSQVPSLENIKRIRDRFSQYRGQIKDQARPLVVAAYGFKDPSSLTKATSAAVNGICEQNRKTVEEISGSFWNSDPRNATPSTENSLFGHEIISQMFNKCWFGRATHYRPRWFSKQTKVPLETIAFILTAQVECAIHEWKTGRHVVVKFEGAKYRRIYQRHLTILKSWETFSAQESENLTVKLQEDLLSNARECSLAYDDDDSNEDEDTPHDESEAMLALFKANQSVSRISSVAE</sequence>
<feature type="region of interest" description="Disordered" evidence="1">
    <location>
        <begin position="65"/>
        <end position="109"/>
    </location>
</feature>
<organism evidence="3 4">
    <name type="scientific">Tricholomella constricta</name>
    <dbReference type="NCBI Taxonomy" id="117010"/>
    <lineage>
        <taxon>Eukaryota</taxon>
        <taxon>Fungi</taxon>
        <taxon>Dikarya</taxon>
        <taxon>Basidiomycota</taxon>
        <taxon>Agaricomycotina</taxon>
        <taxon>Agaricomycetes</taxon>
        <taxon>Agaricomycetidae</taxon>
        <taxon>Agaricales</taxon>
        <taxon>Tricholomatineae</taxon>
        <taxon>Lyophyllaceae</taxon>
        <taxon>Tricholomella</taxon>
    </lineage>
</organism>
<feature type="region of interest" description="Disordered" evidence="1">
    <location>
        <begin position="28"/>
        <end position="51"/>
    </location>
</feature>
<feature type="compositionally biased region" description="Basic and acidic residues" evidence="1">
    <location>
        <begin position="35"/>
        <end position="46"/>
    </location>
</feature>
<reference evidence="3 4" key="1">
    <citation type="journal article" date="2020" name="ISME J.">
        <title>Uncovering the hidden diversity of litter-decomposition mechanisms in mushroom-forming fungi.</title>
        <authorList>
            <person name="Floudas D."/>
            <person name="Bentzer J."/>
            <person name="Ahren D."/>
            <person name="Johansson T."/>
            <person name="Persson P."/>
            <person name="Tunlid A."/>
        </authorList>
    </citation>
    <scope>NUCLEOTIDE SEQUENCE [LARGE SCALE GENOMIC DNA]</scope>
    <source>
        <strain evidence="3 4">CBS 661.87</strain>
    </source>
</reference>
<comment type="caution">
    <text evidence="3">The sequence shown here is derived from an EMBL/GenBank/DDBJ whole genome shotgun (WGS) entry which is preliminary data.</text>
</comment>
<evidence type="ECO:0000313" key="4">
    <source>
        <dbReference type="Proteomes" id="UP000565441"/>
    </source>
</evidence>
<dbReference type="OrthoDB" id="3064017at2759"/>
<dbReference type="InterPro" id="IPR045341">
    <property type="entry name" value="DUF6532"/>
</dbReference>
<name>A0A8H5H756_9AGAR</name>
<feature type="compositionally biased region" description="Pro residues" evidence="1">
    <location>
        <begin position="85"/>
        <end position="105"/>
    </location>
</feature>
<keyword evidence="4" id="KW-1185">Reference proteome</keyword>
<dbReference type="EMBL" id="JAACJP010000022">
    <property type="protein sequence ID" value="KAF5377891.1"/>
    <property type="molecule type" value="Genomic_DNA"/>
</dbReference>
<evidence type="ECO:0000313" key="3">
    <source>
        <dbReference type="EMBL" id="KAF5377891.1"/>
    </source>
</evidence>
<accession>A0A8H5H756</accession>
<dbReference type="AlphaFoldDB" id="A0A8H5H756"/>
<dbReference type="Proteomes" id="UP000565441">
    <property type="component" value="Unassembled WGS sequence"/>
</dbReference>
<protein>
    <recommendedName>
        <fullName evidence="2">DUF6532 domain-containing protein</fullName>
    </recommendedName>
</protein>
<evidence type="ECO:0000256" key="1">
    <source>
        <dbReference type="SAM" id="MobiDB-lite"/>
    </source>
</evidence>